<evidence type="ECO:0000313" key="3">
    <source>
        <dbReference type="EMBL" id="MFD0283616.1"/>
    </source>
</evidence>
<accession>A0ABW2VKP2</accession>
<keyword evidence="2" id="KW-0812">Transmembrane</keyword>
<gene>
    <name evidence="3" type="ORF">ACFQZP_18395</name>
</gene>
<evidence type="ECO:0000256" key="2">
    <source>
        <dbReference type="SAM" id="Phobius"/>
    </source>
</evidence>
<protein>
    <submittedName>
        <fullName evidence="3">SLATT domain-containing protein</fullName>
    </submittedName>
</protein>
<organism evidence="3 4">
    <name type="scientific">Streptomyces lutosisoli</name>
    <dbReference type="NCBI Taxonomy" id="2665721"/>
    <lineage>
        <taxon>Bacteria</taxon>
        <taxon>Bacillati</taxon>
        <taxon>Actinomycetota</taxon>
        <taxon>Actinomycetes</taxon>
        <taxon>Kitasatosporales</taxon>
        <taxon>Streptomycetaceae</taxon>
        <taxon>Streptomyces</taxon>
    </lineage>
</organism>
<feature type="transmembrane region" description="Helical" evidence="2">
    <location>
        <begin position="79"/>
        <end position="99"/>
    </location>
</feature>
<dbReference type="RefSeq" id="WP_381260317.1">
    <property type="nucleotide sequence ID" value="NZ_JBHTBI010000041.1"/>
</dbReference>
<dbReference type="EMBL" id="JBHTEC010000001">
    <property type="protein sequence ID" value="MFD0283616.1"/>
    <property type="molecule type" value="Genomic_DNA"/>
</dbReference>
<comment type="caution">
    <text evidence="3">The sequence shown here is derived from an EMBL/GenBank/DDBJ whole genome shotgun (WGS) entry which is preliminary data.</text>
</comment>
<keyword evidence="2" id="KW-0472">Membrane</keyword>
<evidence type="ECO:0000256" key="1">
    <source>
        <dbReference type="SAM" id="MobiDB-lite"/>
    </source>
</evidence>
<dbReference type="Proteomes" id="UP001596957">
    <property type="component" value="Unassembled WGS sequence"/>
</dbReference>
<proteinExistence type="predicted"/>
<evidence type="ECO:0000313" key="4">
    <source>
        <dbReference type="Proteomes" id="UP001596957"/>
    </source>
</evidence>
<name>A0ABW2VKP2_9ACTN</name>
<reference evidence="4" key="1">
    <citation type="journal article" date="2019" name="Int. J. Syst. Evol. Microbiol.">
        <title>The Global Catalogue of Microorganisms (GCM) 10K type strain sequencing project: providing services to taxonomists for standard genome sequencing and annotation.</title>
        <authorList>
            <consortium name="The Broad Institute Genomics Platform"/>
            <consortium name="The Broad Institute Genome Sequencing Center for Infectious Disease"/>
            <person name="Wu L."/>
            <person name="Ma J."/>
        </authorList>
    </citation>
    <scope>NUCLEOTIDE SEQUENCE [LARGE SCALE GENOMIC DNA]</scope>
    <source>
        <strain evidence="4">CGMCC 4.7198</strain>
    </source>
</reference>
<feature type="region of interest" description="Disordered" evidence="1">
    <location>
        <begin position="1"/>
        <end position="26"/>
    </location>
</feature>
<dbReference type="NCBIfam" id="NF033634">
    <property type="entry name" value="SLATT_1"/>
    <property type="match status" value="1"/>
</dbReference>
<keyword evidence="2" id="KW-1133">Transmembrane helix</keyword>
<sequence>MRRRQPLTPTPTPTQAPAPSRETERWTSAPDPLLALALDDLAFYEQVRDSARRWYRLSELGALTTSSCTVVAAGLSAPAWLTALIAGGALFFTGFRQVFGHGPRYVLAAQSREGLRRAINRYQLLPDSARDEEARQTLLAAVENVGAEELRQWSDQRQRATTGGSSPS</sequence>
<keyword evidence="4" id="KW-1185">Reference proteome</keyword>